<gene>
    <name evidence="2" type="ORF">CYMTET_46505</name>
</gene>
<protein>
    <recommendedName>
        <fullName evidence="4">C-type lectin domain-containing protein</fullName>
    </recommendedName>
</protein>
<organism evidence="2 3">
    <name type="scientific">Cymbomonas tetramitiformis</name>
    <dbReference type="NCBI Taxonomy" id="36881"/>
    <lineage>
        <taxon>Eukaryota</taxon>
        <taxon>Viridiplantae</taxon>
        <taxon>Chlorophyta</taxon>
        <taxon>Pyramimonadophyceae</taxon>
        <taxon>Pyramimonadales</taxon>
        <taxon>Pyramimonadaceae</taxon>
        <taxon>Cymbomonas</taxon>
    </lineage>
</organism>
<dbReference type="SUPFAM" id="SSF56436">
    <property type="entry name" value="C-type lectin-like"/>
    <property type="match status" value="1"/>
</dbReference>
<dbReference type="InterPro" id="IPR016187">
    <property type="entry name" value="CTDL_fold"/>
</dbReference>
<accession>A0AAE0EX84</accession>
<feature type="compositionally biased region" description="Polar residues" evidence="1">
    <location>
        <begin position="326"/>
        <end position="343"/>
    </location>
</feature>
<dbReference type="EMBL" id="LGRX02032604">
    <property type="protein sequence ID" value="KAK3243863.1"/>
    <property type="molecule type" value="Genomic_DNA"/>
</dbReference>
<dbReference type="Proteomes" id="UP001190700">
    <property type="component" value="Unassembled WGS sequence"/>
</dbReference>
<comment type="caution">
    <text evidence="2">The sequence shown here is derived from an EMBL/GenBank/DDBJ whole genome shotgun (WGS) entry which is preliminary data.</text>
</comment>
<feature type="region of interest" description="Disordered" evidence="1">
    <location>
        <begin position="1"/>
        <end position="23"/>
    </location>
</feature>
<feature type="region of interest" description="Disordered" evidence="1">
    <location>
        <begin position="319"/>
        <end position="345"/>
    </location>
</feature>
<name>A0AAE0EX84_9CHLO</name>
<dbReference type="AlphaFoldDB" id="A0AAE0EX84"/>
<evidence type="ECO:0000313" key="3">
    <source>
        <dbReference type="Proteomes" id="UP001190700"/>
    </source>
</evidence>
<dbReference type="Gene3D" id="3.10.100.10">
    <property type="entry name" value="Mannose-Binding Protein A, subunit A"/>
    <property type="match status" value="1"/>
</dbReference>
<dbReference type="InterPro" id="IPR016186">
    <property type="entry name" value="C-type_lectin-like/link_sf"/>
</dbReference>
<sequence>MPQLDREVPAPDGDPARSAASGRHTVSNGACVLPFTIHGNEYLDCMWRTDDNGTYKELVEGQARWTCPYMQDYDQDSEEAVARYFVHGNAANNLSGMDHRQACAEYGAQPAHIRSAADEQVLWDLADSLGSHLYISEWRGWGLWIGLGGSRTHPDVISNHSEFHFAWMGNGEEINTTHGYNNLYHIESIDAPDEHCVMLWKEIRDYSTVYWRWFAVNCAISSGVAFACNAPTPTPCGLPPQMDLPSGAGQCAMQGRAAFVEGRDLRTGYHAIEICGLDPAAAFSLKGWDKSFYHGWSGGSARLVTSGNRWSDPITVLSNPEDPTDCGSSTEAEFSPSSASRDNAANEEIRKFLQQRGYKGMFSPHVTSPVDGACKPGHVLVRGLTNATGANTVLRWGIQDASGLISELIHVEGGMSINISHALCLDTAMEGLFRVVLVDGGGNGTRVDVVNEHGCALGRVERRPAATCKELGWKDDGGIPGVCGISQCMASTRRSDGFADWWESDDFCASFGARLCTLHEVIAGESYQHLNSNATCNINILQTWTSTPCWRQEDGAAGYAAISLEYNAGEVHCESPVFEDGHVYTMGGRCCADVEKQGKAWQACPRDVSMRNIELINSSTTYATCCDSDGDCDDGDADWCCDGLFFCTTNELAASTNGDRFCAGQRSQDGVLRLRGDNIKPMFWMLQELKEVETSRT</sequence>
<evidence type="ECO:0000256" key="1">
    <source>
        <dbReference type="SAM" id="MobiDB-lite"/>
    </source>
</evidence>
<keyword evidence="3" id="KW-1185">Reference proteome</keyword>
<evidence type="ECO:0000313" key="2">
    <source>
        <dbReference type="EMBL" id="KAK3243863.1"/>
    </source>
</evidence>
<proteinExistence type="predicted"/>
<evidence type="ECO:0008006" key="4">
    <source>
        <dbReference type="Google" id="ProtNLM"/>
    </source>
</evidence>
<reference evidence="2 3" key="1">
    <citation type="journal article" date="2015" name="Genome Biol. Evol.">
        <title>Comparative Genomics of a Bacterivorous Green Alga Reveals Evolutionary Causalities and Consequences of Phago-Mixotrophic Mode of Nutrition.</title>
        <authorList>
            <person name="Burns J.A."/>
            <person name="Paasch A."/>
            <person name="Narechania A."/>
            <person name="Kim E."/>
        </authorList>
    </citation>
    <scope>NUCLEOTIDE SEQUENCE [LARGE SCALE GENOMIC DNA]</scope>
    <source>
        <strain evidence="2 3">PLY_AMNH</strain>
    </source>
</reference>